<dbReference type="PANTHER" id="PTHR20935">
    <property type="entry name" value="PHOSPHOGLYCERATE MUTASE-RELATED"/>
    <property type="match status" value="1"/>
</dbReference>
<proteinExistence type="predicted"/>
<dbReference type="RefSeq" id="WP_022984837.1">
    <property type="nucleotide sequence ID" value="NZ_CAXGPP010000010.1"/>
</dbReference>
<evidence type="ECO:0000313" key="2">
    <source>
        <dbReference type="EMBL" id="RJG18157.1"/>
    </source>
</evidence>
<protein>
    <submittedName>
        <fullName evidence="2">Histidine phosphatase family protein</fullName>
    </submittedName>
</protein>
<evidence type="ECO:0000256" key="1">
    <source>
        <dbReference type="ARBA" id="ARBA00022801"/>
    </source>
</evidence>
<dbReference type="Proteomes" id="UP000283734">
    <property type="component" value="Unassembled WGS sequence"/>
</dbReference>
<comment type="caution">
    <text evidence="2">The sequence shown here is derived from an EMBL/GenBank/DDBJ whole genome shotgun (WGS) entry which is preliminary data.</text>
</comment>
<organism evidence="2 3">
    <name type="scientific">Alcanivorax profundi</name>
    <dbReference type="NCBI Taxonomy" id="2338368"/>
    <lineage>
        <taxon>Bacteria</taxon>
        <taxon>Pseudomonadati</taxon>
        <taxon>Pseudomonadota</taxon>
        <taxon>Gammaproteobacteria</taxon>
        <taxon>Oceanospirillales</taxon>
        <taxon>Alcanivoracaceae</taxon>
        <taxon>Alcanivorax</taxon>
    </lineage>
</organism>
<keyword evidence="1" id="KW-0378">Hydrolase</keyword>
<dbReference type="CDD" id="cd07067">
    <property type="entry name" value="HP_PGM_like"/>
    <property type="match status" value="1"/>
</dbReference>
<sequence length="229" mass="25914">MPVIYLIRHGQASFGKEDYDQLSEPGWEQSRILGRALQNQDLGVARPICGTMRRHRETAEAALGELGLPAEWHTDTGFNEYNHTELLALDWPMANDRAALTEWLGKQANPRKVFQAHFEQALRRWQRNDDSDRSAYSETWPAFRERVLASTYSLGNSLSSGESALVFTSGGAISVIIQHLLDMDDEALITWNRTLINTSVTRILVNAGKLRLVSVNEHLHLPSDQVTYR</sequence>
<evidence type="ECO:0000313" key="3">
    <source>
        <dbReference type="Proteomes" id="UP000283734"/>
    </source>
</evidence>
<dbReference type="SMART" id="SM00855">
    <property type="entry name" value="PGAM"/>
    <property type="match status" value="1"/>
</dbReference>
<gene>
    <name evidence="2" type="ORF">D4A39_06655</name>
</gene>
<dbReference type="InterPro" id="IPR013078">
    <property type="entry name" value="His_Pase_superF_clade-1"/>
</dbReference>
<dbReference type="SUPFAM" id="SSF53254">
    <property type="entry name" value="Phosphoglycerate mutase-like"/>
    <property type="match status" value="1"/>
</dbReference>
<dbReference type="InterPro" id="IPR051021">
    <property type="entry name" value="Mito_Ser/Thr_phosphatase"/>
</dbReference>
<dbReference type="PANTHER" id="PTHR20935:SF0">
    <property type="entry name" value="SERINE_THREONINE-PROTEIN PHOSPHATASE PGAM5, MITOCHONDRIAL"/>
    <property type="match status" value="1"/>
</dbReference>
<dbReference type="InterPro" id="IPR029033">
    <property type="entry name" value="His_PPase_superfam"/>
</dbReference>
<dbReference type="EMBL" id="QYYA01000002">
    <property type="protein sequence ID" value="RJG18157.1"/>
    <property type="molecule type" value="Genomic_DNA"/>
</dbReference>
<name>A0A418XYU1_9GAMM</name>
<dbReference type="AlphaFoldDB" id="A0A418XYU1"/>
<reference evidence="2 3" key="1">
    <citation type="submission" date="2018-09" db="EMBL/GenBank/DDBJ databases">
        <title>Alcanivorax profundi sp. nov., isolated from 1000 m-depth seawater of the Mariana Trench.</title>
        <authorList>
            <person name="Liu J."/>
        </authorList>
    </citation>
    <scope>NUCLEOTIDE SEQUENCE [LARGE SCALE GENOMIC DNA]</scope>
    <source>
        <strain evidence="2 3">MTEO17</strain>
    </source>
</reference>
<keyword evidence="3" id="KW-1185">Reference proteome</keyword>
<dbReference type="OrthoDB" id="280692at2"/>
<dbReference type="GO" id="GO:0016787">
    <property type="term" value="F:hydrolase activity"/>
    <property type="evidence" value="ECO:0007669"/>
    <property type="project" value="UniProtKB-KW"/>
</dbReference>
<dbReference type="Pfam" id="PF00300">
    <property type="entry name" value="His_Phos_1"/>
    <property type="match status" value="1"/>
</dbReference>
<dbReference type="Gene3D" id="3.40.50.1240">
    <property type="entry name" value="Phosphoglycerate mutase-like"/>
    <property type="match status" value="1"/>
</dbReference>
<accession>A0A418XYU1</accession>